<dbReference type="EMBL" id="SGPM01000136">
    <property type="protein sequence ID" value="THH29183.1"/>
    <property type="molecule type" value="Genomic_DNA"/>
</dbReference>
<name>A0A4V3XIH9_9APHY</name>
<dbReference type="Pfam" id="PF02992">
    <property type="entry name" value="Transposase_21"/>
    <property type="match status" value="1"/>
</dbReference>
<evidence type="ECO:0000313" key="2">
    <source>
        <dbReference type="EMBL" id="THH29183.1"/>
    </source>
</evidence>
<dbReference type="InterPro" id="IPR004242">
    <property type="entry name" value="Transposase_21"/>
</dbReference>
<evidence type="ECO:0000313" key="3">
    <source>
        <dbReference type="Proteomes" id="UP000308730"/>
    </source>
</evidence>
<proteinExistence type="predicted"/>
<sequence length="1091" mass="122737">MSRYKATLAELNEERNGNKQMNQAYVEDQSLPRSPDEDAHILDVELNPGCVGPTELDFAYGDGTFTVVTRHSDFRLFPKPTIEDSDEDIEATLENQYEVLPFDDDAIVARIDSEAYNVLVPLASSATFSTPDTDHPTAAGSVLSPTFSPTNPGDDAFMLETDLLGLGDELATEMPPAKRRRCGNSDHDGSTETVGSQLSAVPSQTTLTRKQAPAAVLFTPVYDDKPKQPPLSPLETMAESSTTWFWRPILLLAATLHLFYQVSHRAVDIMLQVIQQIFIQLGALQSLDDSPVTLRTAIKRISLQDRFCVLAMCTSCKVVYSASDSAADAECPQCSVRIFKEVPTTPIILVDGLSCSDGTGIFTRRRGRGGPKATTPPVLQTPCALPSELIADLINSSPSMEAELDKWRIRSPQTDNLTCIQDGRIWKTLPGPDDRPFFENSSERPDPSELRIGVTMGFDGFGFTRSTFAAKHSSGALSLCIANLDTFMRYRPENLLLCGLTPGPKELTSDELQFFMRAFVCDLLQMYDHGILVKTPAFPEGRRVRVVLVAVCCDHPALCRMCGFADHASKKNFCTKCKIHRKDLNTKSGLTLDAFDPRIAKEHLEFGEMYKQLPPEEQDEFFKLHGSRYFELSRLPYFDPIRMTIVDPMHNILLGVIKTQWFDGWVKAGALREQTAKKLRELDQIHSMLRQFEMPSWVARLPTEVGAPAGGSLTSDEWKALAMVYGPLVIPFIWEEWQPVAEQEYQRKLAKWRDGERKRRARIAKGKRMSDGSEEPAEKRPTQRMHPSSADNFLNLAAGLKIILGRSIPRSDIPRARLLIQEYLWNFLEIHPDIVKPNFHYMTHIFDQIEDYGPVHGFWTYLFERLNKILKTYSVNNRDGGEIEVTFMREYSRTVQLRTLDQLNGLAGSDLVQDVPLDTGDRLVQECARLITNVHRDERGTLAALIQDVAQEASELTTRYSFGPTTQEELPAKLRQSLLSYYALKHPDEAISDPTAIVSDERSVNFLHGRINIHDHIIFDGHRISPASPNSKSPNSIIQVNFNHTRYVGEVNAIFTHRQPVHGSRTLMTSLLAVRWFSPLQDFDTSLWDPV</sequence>
<reference evidence="2 3" key="1">
    <citation type="submission" date="2019-02" db="EMBL/GenBank/DDBJ databases">
        <title>Genome sequencing of the rare red list fungi Antrodiella citrinella (Flaviporus citrinellus).</title>
        <authorList>
            <person name="Buettner E."/>
            <person name="Kellner H."/>
        </authorList>
    </citation>
    <scope>NUCLEOTIDE SEQUENCE [LARGE SCALE GENOMIC DNA]</scope>
    <source>
        <strain evidence="2 3">DSM 108506</strain>
    </source>
</reference>
<keyword evidence="3" id="KW-1185">Reference proteome</keyword>
<accession>A0A4V3XIH9</accession>
<dbReference type="AlphaFoldDB" id="A0A4V3XIH9"/>
<feature type="compositionally biased region" description="Polar residues" evidence="1">
    <location>
        <begin position="191"/>
        <end position="207"/>
    </location>
</feature>
<feature type="region of interest" description="Disordered" evidence="1">
    <location>
        <begin position="760"/>
        <end position="788"/>
    </location>
</feature>
<organism evidence="2 3">
    <name type="scientific">Antrodiella citrinella</name>
    <dbReference type="NCBI Taxonomy" id="2447956"/>
    <lineage>
        <taxon>Eukaryota</taxon>
        <taxon>Fungi</taxon>
        <taxon>Dikarya</taxon>
        <taxon>Basidiomycota</taxon>
        <taxon>Agaricomycotina</taxon>
        <taxon>Agaricomycetes</taxon>
        <taxon>Polyporales</taxon>
        <taxon>Steccherinaceae</taxon>
        <taxon>Antrodiella</taxon>
    </lineage>
</organism>
<feature type="non-terminal residue" evidence="2">
    <location>
        <position position="1091"/>
    </location>
</feature>
<evidence type="ECO:0000256" key="1">
    <source>
        <dbReference type="SAM" id="MobiDB-lite"/>
    </source>
</evidence>
<dbReference type="PANTHER" id="PTHR46579:SF1">
    <property type="entry name" value="F5_8 TYPE C DOMAIN-CONTAINING PROTEIN"/>
    <property type="match status" value="1"/>
</dbReference>
<protein>
    <submittedName>
        <fullName evidence="2">Uncharacterized protein</fullName>
    </submittedName>
</protein>
<dbReference type="Proteomes" id="UP000308730">
    <property type="component" value="Unassembled WGS sequence"/>
</dbReference>
<dbReference type="PANTHER" id="PTHR46579">
    <property type="entry name" value="F5/8 TYPE C DOMAIN-CONTAINING PROTEIN-RELATED"/>
    <property type="match status" value="1"/>
</dbReference>
<feature type="region of interest" description="Disordered" evidence="1">
    <location>
        <begin position="175"/>
        <end position="207"/>
    </location>
</feature>
<dbReference type="OrthoDB" id="3239894at2759"/>
<feature type="compositionally biased region" description="Basic and acidic residues" evidence="1">
    <location>
        <begin position="768"/>
        <end position="781"/>
    </location>
</feature>
<comment type="caution">
    <text evidence="2">The sequence shown here is derived from an EMBL/GenBank/DDBJ whole genome shotgun (WGS) entry which is preliminary data.</text>
</comment>
<gene>
    <name evidence="2" type="ORF">EUX98_g5001</name>
</gene>